<feature type="domain" description="Peptidase M14" evidence="9">
    <location>
        <begin position="44"/>
        <end position="336"/>
    </location>
</feature>
<dbReference type="Gene3D" id="3.40.630.10">
    <property type="entry name" value="Zn peptidases"/>
    <property type="match status" value="1"/>
</dbReference>
<dbReference type="OrthoDB" id="2433180at2"/>
<feature type="signal peptide" evidence="8">
    <location>
        <begin position="1"/>
        <end position="25"/>
    </location>
</feature>
<dbReference type="GO" id="GO:0005615">
    <property type="term" value="C:extracellular space"/>
    <property type="evidence" value="ECO:0007669"/>
    <property type="project" value="TreeGrafter"/>
</dbReference>
<gene>
    <name evidence="10" type="ORF">D4T97_010775</name>
</gene>
<dbReference type="Proteomes" id="UP000287156">
    <property type="component" value="Unassembled WGS sequence"/>
</dbReference>
<dbReference type="PROSITE" id="PS52035">
    <property type="entry name" value="PEPTIDASE_M14"/>
    <property type="match status" value="1"/>
</dbReference>
<evidence type="ECO:0000313" key="10">
    <source>
        <dbReference type="EMBL" id="RST74156.1"/>
    </source>
</evidence>
<evidence type="ECO:0000256" key="6">
    <source>
        <dbReference type="ARBA" id="ARBA00023049"/>
    </source>
</evidence>
<name>A0A429XZE2_9BACI</name>
<evidence type="ECO:0000256" key="8">
    <source>
        <dbReference type="SAM" id="SignalP"/>
    </source>
</evidence>
<dbReference type="PANTHER" id="PTHR11705:SF143">
    <property type="entry name" value="SLL0236 PROTEIN"/>
    <property type="match status" value="1"/>
</dbReference>
<keyword evidence="6" id="KW-0482">Metalloprotease</keyword>
<comment type="caution">
    <text evidence="7">Lacks conserved residue(s) required for the propagation of feature annotation.</text>
</comment>
<evidence type="ECO:0000256" key="2">
    <source>
        <dbReference type="ARBA" id="ARBA00005988"/>
    </source>
</evidence>
<evidence type="ECO:0000256" key="5">
    <source>
        <dbReference type="ARBA" id="ARBA00022833"/>
    </source>
</evidence>
<comment type="cofactor">
    <cofactor evidence="1">
        <name>Zn(2+)</name>
        <dbReference type="ChEBI" id="CHEBI:29105"/>
    </cofactor>
</comment>
<feature type="chain" id="PRO_5019523162" description="Peptidase M14 domain-containing protein" evidence="8">
    <location>
        <begin position="26"/>
        <end position="405"/>
    </location>
</feature>
<keyword evidence="11" id="KW-1185">Reference proteome</keyword>
<dbReference type="SUPFAM" id="SSF53187">
    <property type="entry name" value="Zn-dependent exopeptidases"/>
    <property type="match status" value="1"/>
</dbReference>
<keyword evidence="5" id="KW-0862">Zinc</keyword>
<protein>
    <recommendedName>
        <fullName evidence="9">Peptidase M14 domain-containing protein</fullName>
    </recommendedName>
</protein>
<dbReference type="GO" id="GO:0004181">
    <property type="term" value="F:metallocarboxypeptidase activity"/>
    <property type="evidence" value="ECO:0007669"/>
    <property type="project" value="InterPro"/>
</dbReference>
<comment type="caution">
    <text evidence="10">The sequence shown here is derived from an EMBL/GenBank/DDBJ whole genome shotgun (WGS) entry which is preliminary data.</text>
</comment>
<keyword evidence="3" id="KW-0645">Protease</keyword>
<evidence type="ECO:0000259" key="9">
    <source>
        <dbReference type="PROSITE" id="PS52035"/>
    </source>
</evidence>
<dbReference type="InterPro" id="IPR000834">
    <property type="entry name" value="Peptidase_M14"/>
</dbReference>
<organism evidence="10 11">
    <name type="scientific">Siminovitchia acidinfaciens</name>
    <dbReference type="NCBI Taxonomy" id="2321395"/>
    <lineage>
        <taxon>Bacteria</taxon>
        <taxon>Bacillati</taxon>
        <taxon>Bacillota</taxon>
        <taxon>Bacilli</taxon>
        <taxon>Bacillales</taxon>
        <taxon>Bacillaceae</taxon>
        <taxon>Siminovitchia</taxon>
    </lineage>
</organism>
<sequence>MVKRLWKVIISVIVVSNLFIFTSHANTEPNGPWVTPEQDVSLQRMYTPEELEKELKNIEARSKGRMKLEVAGVTQTGYPIYAAKIGNSDPNKKGILIQSSMHGDEELGVISSIELIKTLATGNSKEVQKMRDNLSVWVVPMLNPEGVVGSVVDGKRKPSRYNKQVWKPSEFGLDASTVPPWYYRNPGFDINRDFNPDLDFVLNSSTAHLLPGQSVSGWRGSEGFYATAESRAMRDLYKALEPELFIDLHHTYPTYTVSEDSDEMSTLAILNVPIAEEGYYDAKGTFWKVDDEVLNLSKRVGSLVYQKLQKGKSHYGNISRYEELNVPAMAISTFALNGTPTMIYEIRGGSNYDTGQKASGMMIKQTYEGLYETLKGFSTGEVYQADPDVYDNIPVFGPVVKNPHH</sequence>
<dbReference type="Pfam" id="PF00246">
    <property type="entry name" value="Peptidase_M14"/>
    <property type="match status" value="1"/>
</dbReference>
<evidence type="ECO:0000256" key="1">
    <source>
        <dbReference type="ARBA" id="ARBA00001947"/>
    </source>
</evidence>
<keyword evidence="4" id="KW-0378">Hydrolase</keyword>
<dbReference type="GO" id="GO:0006508">
    <property type="term" value="P:proteolysis"/>
    <property type="evidence" value="ECO:0007669"/>
    <property type="project" value="UniProtKB-KW"/>
</dbReference>
<comment type="similarity">
    <text evidence="2 7">Belongs to the peptidase M14 family.</text>
</comment>
<evidence type="ECO:0000256" key="3">
    <source>
        <dbReference type="ARBA" id="ARBA00022670"/>
    </source>
</evidence>
<reference evidence="10" key="1">
    <citation type="submission" date="2018-12" db="EMBL/GenBank/DDBJ databases">
        <authorList>
            <person name="Sun L."/>
            <person name="Chen Z."/>
        </authorList>
    </citation>
    <scope>NUCLEOTIDE SEQUENCE [LARGE SCALE GENOMIC DNA]</scope>
    <source>
        <strain evidence="10">3-2-2</strain>
    </source>
</reference>
<dbReference type="EMBL" id="QYTV02000004">
    <property type="protein sequence ID" value="RST74156.1"/>
    <property type="molecule type" value="Genomic_DNA"/>
</dbReference>
<evidence type="ECO:0000313" key="11">
    <source>
        <dbReference type="Proteomes" id="UP000287156"/>
    </source>
</evidence>
<keyword evidence="8" id="KW-0732">Signal</keyword>
<dbReference type="GO" id="GO:0008270">
    <property type="term" value="F:zinc ion binding"/>
    <property type="evidence" value="ECO:0007669"/>
    <property type="project" value="InterPro"/>
</dbReference>
<dbReference type="RefSeq" id="WP_126050536.1">
    <property type="nucleotide sequence ID" value="NZ_QYTV02000004.1"/>
</dbReference>
<accession>A0A429XZE2</accession>
<proteinExistence type="inferred from homology"/>
<dbReference type="AlphaFoldDB" id="A0A429XZE2"/>
<evidence type="ECO:0000256" key="4">
    <source>
        <dbReference type="ARBA" id="ARBA00022801"/>
    </source>
</evidence>
<dbReference type="SMART" id="SM00631">
    <property type="entry name" value="Zn_pept"/>
    <property type="match status" value="1"/>
</dbReference>
<evidence type="ECO:0000256" key="7">
    <source>
        <dbReference type="PROSITE-ProRule" id="PRU01379"/>
    </source>
</evidence>
<dbReference type="PANTHER" id="PTHR11705">
    <property type="entry name" value="PROTEASE FAMILY M14 CARBOXYPEPTIDASE A,B"/>
    <property type="match status" value="1"/>
</dbReference>